<dbReference type="OrthoDB" id="1875981at2"/>
<evidence type="ECO:0000313" key="1">
    <source>
        <dbReference type="EMBL" id="AGF58777.1"/>
    </source>
</evidence>
<dbReference type="Proteomes" id="UP000011728">
    <property type="component" value="Chromosome"/>
</dbReference>
<dbReference type="eggNOG" id="COG3547">
    <property type="taxonomic scope" value="Bacteria"/>
</dbReference>
<gene>
    <name evidence="1" type="ORF">Cspa_c50240</name>
</gene>
<reference evidence="1 2" key="1">
    <citation type="submission" date="2013-02" db="EMBL/GenBank/DDBJ databases">
        <title>Genome sequence of Clostridium saccharoperbutylacetonicum N1-4(HMT).</title>
        <authorList>
            <person name="Poehlein A."/>
            <person name="Daniel R."/>
        </authorList>
    </citation>
    <scope>NUCLEOTIDE SEQUENCE [LARGE SCALE GENOMIC DNA]</scope>
    <source>
        <strain evidence="2">N1-4(HMT)</strain>
    </source>
</reference>
<dbReference type="AlphaFoldDB" id="M1N5W7"/>
<protein>
    <submittedName>
        <fullName evidence="1">Uncharacterized protein</fullName>
    </submittedName>
</protein>
<dbReference type="RefSeq" id="WP_015395085.1">
    <property type="nucleotide sequence ID" value="NZ_AOIF01000021.1"/>
</dbReference>
<organism evidence="1 2">
    <name type="scientific">Clostridium saccharoperbutylacetonicum N1-4(HMT)</name>
    <dbReference type="NCBI Taxonomy" id="931276"/>
    <lineage>
        <taxon>Bacteria</taxon>
        <taxon>Bacillati</taxon>
        <taxon>Bacillota</taxon>
        <taxon>Clostridia</taxon>
        <taxon>Eubacteriales</taxon>
        <taxon>Clostridiaceae</taxon>
        <taxon>Clostridium</taxon>
    </lineage>
</organism>
<dbReference type="KEGG" id="csr:Cspa_c50240"/>
<sequence>MIFSSLGDTINDYSINTENTPDGILGYLYDSSTIIITTADQYINHQVRKALINAGFSSDIMNNDNIPKYLVNLGLERGKDTFVILMRASIWENKEIGQEYLDHM</sequence>
<keyword evidence="2" id="KW-1185">Reference proteome</keyword>
<proteinExistence type="predicted"/>
<evidence type="ECO:0000313" key="2">
    <source>
        <dbReference type="Proteomes" id="UP000011728"/>
    </source>
</evidence>
<accession>M1N5W7</accession>
<dbReference type="HOGENOM" id="CLU_2245273_0_0_9"/>
<dbReference type="PATRIC" id="fig|931276.5.peg.5068"/>
<dbReference type="EMBL" id="CP004121">
    <property type="protein sequence ID" value="AGF58777.1"/>
    <property type="molecule type" value="Genomic_DNA"/>
</dbReference>
<name>M1N5W7_9CLOT</name>